<feature type="compositionally biased region" description="Basic and acidic residues" evidence="2">
    <location>
        <begin position="213"/>
        <end position="244"/>
    </location>
</feature>
<evidence type="ECO:0008006" key="5">
    <source>
        <dbReference type="Google" id="ProtNLM"/>
    </source>
</evidence>
<dbReference type="PANTHER" id="PTHR39944:SF1">
    <property type="entry name" value="CALDESMON-RELATED PROTEIN-RELATED"/>
    <property type="match status" value="1"/>
</dbReference>
<feature type="region of interest" description="Disordered" evidence="2">
    <location>
        <begin position="326"/>
        <end position="384"/>
    </location>
</feature>
<dbReference type="PANTHER" id="PTHR39944">
    <property type="match status" value="1"/>
</dbReference>
<evidence type="ECO:0000313" key="3">
    <source>
        <dbReference type="EMBL" id="EDV51510.1"/>
    </source>
</evidence>
<dbReference type="PhylomeDB" id="B3NH53"/>
<keyword evidence="4" id="KW-1185">Reference proteome</keyword>
<evidence type="ECO:0000256" key="2">
    <source>
        <dbReference type="SAM" id="MobiDB-lite"/>
    </source>
</evidence>
<proteinExistence type="predicted"/>
<name>B3NH53_DROER</name>
<feature type="compositionally biased region" description="Basic and acidic residues" evidence="2">
    <location>
        <begin position="515"/>
        <end position="535"/>
    </location>
</feature>
<reference evidence="3 4" key="1">
    <citation type="journal article" date="2007" name="Nature">
        <title>Evolution of genes and genomes on the Drosophila phylogeny.</title>
        <authorList>
            <consortium name="Drosophila 12 Genomes Consortium"/>
            <person name="Clark A.G."/>
            <person name="Eisen M.B."/>
            <person name="Smith D.R."/>
            <person name="Bergman C.M."/>
            <person name="Oliver B."/>
            <person name="Markow T.A."/>
            <person name="Kaufman T.C."/>
            <person name="Kellis M."/>
            <person name="Gelbart W."/>
            <person name="Iyer V.N."/>
            <person name="Pollard D.A."/>
            <person name="Sackton T.B."/>
            <person name="Larracuente A.M."/>
            <person name="Singh N.D."/>
            <person name="Abad J.P."/>
            <person name="Abt D.N."/>
            <person name="Adryan B."/>
            <person name="Aguade M."/>
            <person name="Akashi H."/>
            <person name="Anderson W.W."/>
            <person name="Aquadro C.F."/>
            <person name="Ardell D.H."/>
            <person name="Arguello R."/>
            <person name="Artieri C.G."/>
            <person name="Barbash D.A."/>
            <person name="Barker D."/>
            <person name="Barsanti P."/>
            <person name="Batterham P."/>
            <person name="Batzoglou S."/>
            <person name="Begun D."/>
            <person name="Bhutkar A."/>
            <person name="Blanco E."/>
            <person name="Bosak S.A."/>
            <person name="Bradley R.K."/>
            <person name="Brand A.D."/>
            <person name="Brent M.R."/>
            <person name="Brooks A.N."/>
            <person name="Brown R.H."/>
            <person name="Butlin R.K."/>
            <person name="Caggese C."/>
            <person name="Calvi B.R."/>
            <person name="Bernardo de Carvalho A."/>
            <person name="Caspi A."/>
            <person name="Castrezana S."/>
            <person name="Celniker S.E."/>
            <person name="Chang J.L."/>
            <person name="Chapple C."/>
            <person name="Chatterji S."/>
            <person name="Chinwalla A."/>
            <person name="Civetta A."/>
            <person name="Clifton S.W."/>
            <person name="Comeron J.M."/>
            <person name="Costello J.C."/>
            <person name="Coyne J.A."/>
            <person name="Daub J."/>
            <person name="David R.G."/>
            <person name="Delcher A.L."/>
            <person name="Delehaunty K."/>
            <person name="Do C.B."/>
            <person name="Ebling H."/>
            <person name="Edwards K."/>
            <person name="Eickbush T."/>
            <person name="Evans J.D."/>
            <person name="Filipski A."/>
            <person name="Findeiss S."/>
            <person name="Freyhult E."/>
            <person name="Fulton L."/>
            <person name="Fulton R."/>
            <person name="Garcia A.C."/>
            <person name="Gardiner A."/>
            <person name="Garfield D.A."/>
            <person name="Garvin B.E."/>
            <person name="Gibson G."/>
            <person name="Gilbert D."/>
            <person name="Gnerre S."/>
            <person name="Godfrey J."/>
            <person name="Good R."/>
            <person name="Gotea V."/>
            <person name="Gravely B."/>
            <person name="Greenberg A.J."/>
            <person name="Griffiths-Jones S."/>
            <person name="Gross S."/>
            <person name="Guigo R."/>
            <person name="Gustafson E.A."/>
            <person name="Haerty W."/>
            <person name="Hahn M.W."/>
            <person name="Halligan D.L."/>
            <person name="Halpern A.L."/>
            <person name="Halter G.M."/>
            <person name="Han M.V."/>
            <person name="Heger A."/>
            <person name="Hillier L."/>
            <person name="Hinrichs A.S."/>
            <person name="Holmes I."/>
            <person name="Hoskins R.A."/>
            <person name="Hubisz M.J."/>
            <person name="Hultmark D."/>
            <person name="Huntley M.A."/>
            <person name="Jaffe D.B."/>
            <person name="Jagadeeshan S."/>
            <person name="Jeck W.R."/>
            <person name="Johnson J."/>
            <person name="Jones C.D."/>
            <person name="Jordan W.C."/>
            <person name="Karpen G.H."/>
            <person name="Kataoka E."/>
            <person name="Keightley P.D."/>
            <person name="Kheradpour P."/>
            <person name="Kirkness E.F."/>
            <person name="Koerich L.B."/>
            <person name="Kristiansen K."/>
            <person name="Kudrna D."/>
            <person name="Kulathinal R.J."/>
            <person name="Kumar S."/>
            <person name="Kwok R."/>
            <person name="Lander E."/>
            <person name="Langley C.H."/>
            <person name="Lapoint R."/>
            <person name="Lazzaro B.P."/>
            <person name="Lee S.J."/>
            <person name="Levesque L."/>
            <person name="Li R."/>
            <person name="Lin C.F."/>
            <person name="Lin M.F."/>
            <person name="Lindblad-Toh K."/>
            <person name="Llopart A."/>
            <person name="Long M."/>
            <person name="Low L."/>
            <person name="Lozovsky E."/>
            <person name="Lu J."/>
            <person name="Luo M."/>
            <person name="Machado C.A."/>
            <person name="Makalowski W."/>
            <person name="Marzo M."/>
            <person name="Matsuda M."/>
            <person name="Matzkin L."/>
            <person name="McAllister B."/>
            <person name="McBride C.S."/>
            <person name="McKernan B."/>
            <person name="McKernan K."/>
            <person name="Mendez-Lago M."/>
            <person name="Minx P."/>
            <person name="Mollenhauer M.U."/>
            <person name="Montooth K."/>
            <person name="Mount S.M."/>
            <person name="Mu X."/>
            <person name="Myers E."/>
            <person name="Negre B."/>
            <person name="Newfeld S."/>
            <person name="Nielsen R."/>
            <person name="Noor M.A."/>
            <person name="O'Grady P."/>
            <person name="Pachter L."/>
            <person name="Papaceit M."/>
            <person name="Parisi M.J."/>
            <person name="Parisi M."/>
            <person name="Parts L."/>
            <person name="Pedersen J.S."/>
            <person name="Pesole G."/>
            <person name="Phillippy A.M."/>
            <person name="Ponting C.P."/>
            <person name="Pop M."/>
            <person name="Porcelli D."/>
            <person name="Powell J.R."/>
            <person name="Prohaska S."/>
            <person name="Pruitt K."/>
            <person name="Puig M."/>
            <person name="Quesneville H."/>
            <person name="Ram K.R."/>
            <person name="Rand D."/>
            <person name="Rasmussen M.D."/>
            <person name="Reed L.K."/>
            <person name="Reenan R."/>
            <person name="Reily A."/>
            <person name="Remington K.A."/>
            <person name="Rieger T.T."/>
            <person name="Ritchie M.G."/>
            <person name="Robin C."/>
            <person name="Rogers Y.H."/>
            <person name="Rohde C."/>
            <person name="Rozas J."/>
            <person name="Rubenfield M.J."/>
            <person name="Ruiz A."/>
            <person name="Russo S."/>
            <person name="Salzberg S.L."/>
            <person name="Sanchez-Gracia A."/>
            <person name="Saranga D.J."/>
            <person name="Sato H."/>
            <person name="Schaeffer S.W."/>
            <person name="Schatz M.C."/>
            <person name="Schlenke T."/>
            <person name="Schwartz R."/>
            <person name="Segarra C."/>
            <person name="Singh R.S."/>
            <person name="Sirot L."/>
            <person name="Sirota M."/>
            <person name="Sisneros N.B."/>
            <person name="Smith C.D."/>
            <person name="Smith T.F."/>
            <person name="Spieth J."/>
            <person name="Stage D.E."/>
            <person name="Stark A."/>
            <person name="Stephan W."/>
            <person name="Strausberg R.L."/>
            <person name="Strempel S."/>
            <person name="Sturgill D."/>
            <person name="Sutton G."/>
            <person name="Sutton G.G."/>
            <person name="Tao W."/>
            <person name="Teichmann S."/>
            <person name="Tobari Y.N."/>
            <person name="Tomimura Y."/>
            <person name="Tsolas J.M."/>
            <person name="Valente V.L."/>
            <person name="Venter E."/>
            <person name="Venter J.C."/>
            <person name="Vicario S."/>
            <person name="Vieira F.G."/>
            <person name="Vilella A.J."/>
            <person name="Villasante A."/>
            <person name="Walenz B."/>
            <person name="Wang J."/>
            <person name="Wasserman M."/>
            <person name="Watts T."/>
            <person name="Wilson D."/>
            <person name="Wilson R.K."/>
            <person name="Wing R.A."/>
            <person name="Wolfner M.F."/>
            <person name="Wong A."/>
            <person name="Wong G.K."/>
            <person name="Wu C.I."/>
            <person name="Wu G."/>
            <person name="Yamamoto D."/>
            <person name="Yang H.P."/>
            <person name="Yang S.P."/>
            <person name="Yorke J.A."/>
            <person name="Yoshida K."/>
            <person name="Zdobnov E."/>
            <person name="Zhang P."/>
            <person name="Zhang Y."/>
            <person name="Zimin A.V."/>
            <person name="Baldwin J."/>
            <person name="Abdouelleil A."/>
            <person name="Abdulkadir J."/>
            <person name="Abebe A."/>
            <person name="Abera B."/>
            <person name="Abreu J."/>
            <person name="Acer S.C."/>
            <person name="Aftuck L."/>
            <person name="Alexander A."/>
            <person name="An P."/>
            <person name="Anderson E."/>
            <person name="Anderson S."/>
            <person name="Arachi H."/>
            <person name="Azer M."/>
            <person name="Bachantsang P."/>
            <person name="Barry A."/>
            <person name="Bayul T."/>
            <person name="Berlin A."/>
            <person name="Bessette D."/>
            <person name="Bloom T."/>
            <person name="Blye J."/>
            <person name="Boguslavskiy L."/>
            <person name="Bonnet C."/>
            <person name="Boukhgalter B."/>
            <person name="Bourzgui I."/>
            <person name="Brown A."/>
            <person name="Cahill P."/>
            <person name="Channer S."/>
            <person name="Cheshatsang Y."/>
            <person name="Chuda L."/>
            <person name="Citroen M."/>
            <person name="Collymore A."/>
            <person name="Cooke P."/>
            <person name="Costello M."/>
            <person name="D'Aco K."/>
            <person name="Daza R."/>
            <person name="De Haan G."/>
            <person name="DeGray S."/>
            <person name="DeMaso C."/>
            <person name="Dhargay N."/>
            <person name="Dooley K."/>
            <person name="Dooley E."/>
            <person name="Doricent M."/>
            <person name="Dorje P."/>
            <person name="Dorjee K."/>
            <person name="Dupes A."/>
            <person name="Elong R."/>
            <person name="Falk J."/>
            <person name="Farina A."/>
            <person name="Faro S."/>
            <person name="Ferguson D."/>
            <person name="Fisher S."/>
            <person name="Foley C.D."/>
            <person name="Franke A."/>
            <person name="Friedrich D."/>
            <person name="Gadbois L."/>
            <person name="Gearin G."/>
            <person name="Gearin C.R."/>
            <person name="Giannoukos G."/>
            <person name="Goode T."/>
            <person name="Graham J."/>
            <person name="Grandbois E."/>
            <person name="Grewal S."/>
            <person name="Gyaltsen K."/>
            <person name="Hafez N."/>
            <person name="Hagos B."/>
            <person name="Hall J."/>
            <person name="Henson C."/>
            <person name="Hollinger A."/>
            <person name="Honan T."/>
            <person name="Huard M.D."/>
            <person name="Hughes L."/>
            <person name="Hurhula B."/>
            <person name="Husby M.E."/>
            <person name="Kamat A."/>
            <person name="Kanga B."/>
            <person name="Kashin S."/>
            <person name="Khazanovich D."/>
            <person name="Kisner P."/>
            <person name="Lance K."/>
            <person name="Lara M."/>
            <person name="Lee W."/>
            <person name="Lennon N."/>
            <person name="Letendre F."/>
            <person name="LeVine R."/>
            <person name="Lipovsky A."/>
            <person name="Liu X."/>
            <person name="Liu J."/>
            <person name="Liu S."/>
            <person name="Lokyitsang T."/>
            <person name="Lokyitsang Y."/>
            <person name="Lubonja R."/>
            <person name="Lui A."/>
            <person name="MacDonald P."/>
            <person name="Magnisalis V."/>
            <person name="Maru K."/>
            <person name="Matthews C."/>
            <person name="McCusker W."/>
            <person name="McDonough S."/>
            <person name="Mehta T."/>
            <person name="Meldrim J."/>
            <person name="Meneus L."/>
            <person name="Mihai O."/>
            <person name="Mihalev A."/>
            <person name="Mihova T."/>
            <person name="Mittelman R."/>
            <person name="Mlenga V."/>
            <person name="Montmayeur A."/>
            <person name="Mulrain L."/>
            <person name="Navidi A."/>
            <person name="Naylor J."/>
            <person name="Negash T."/>
            <person name="Nguyen T."/>
            <person name="Nguyen N."/>
            <person name="Nicol R."/>
            <person name="Norbu C."/>
            <person name="Norbu N."/>
            <person name="Novod N."/>
            <person name="O'Neill B."/>
            <person name="Osman S."/>
            <person name="Markiewicz E."/>
            <person name="Oyono O.L."/>
            <person name="Patti C."/>
            <person name="Phunkhang P."/>
            <person name="Pierre F."/>
            <person name="Priest M."/>
            <person name="Raghuraman S."/>
            <person name="Rege F."/>
            <person name="Reyes R."/>
            <person name="Rise C."/>
            <person name="Rogov P."/>
            <person name="Ross K."/>
            <person name="Ryan E."/>
            <person name="Settipalli S."/>
            <person name="Shea T."/>
            <person name="Sherpa N."/>
            <person name="Shi L."/>
            <person name="Shih D."/>
            <person name="Sparrow T."/>
            <person name="Spaulding J."/>
            <person name="Stalker J."/>
            <person name="Stange-Thomann N."/>
            <person name="Stavropoulos S."/>
            <person name="Stone C."/>
            <person name="Strader C."/>
            <person name="Tesfaye S."/>
            <person name="Thomson T."/>
            <person name="Thoulutsang Y."/>
            <person name="Thoulutsang D."/>
            <person name="Topham K."/>
            <person name="Topping I."/>
            <person name="Tsamla T."/>
            <person name="Vassiliev H."/>
            <person name="Vo A."/>
            <person name="Wangchuk T."/>
            <person name="Wangdi T."/>
            <person name="Weiand M."/>
            <person name="Wilkinson J."/>
            <person name="Wilson A."/>
            <person name="Yadav S."/>
            <person name="Young G."/>
            <person name="Yu Q."/>
            <person name="Zembek L."/>
            <person name="Zhong D."/>
            <person name="Zimmer A."/>
            <person name="Zwirko Z."/>
            <person name="Jaffe D.B."/>
            <person name="Alvarez P."/>
            <person name="Brockman W."/>
            <person name="Butler J."/>
            <person name="Chin C."/>
            <person name="Gnerre S."/>
            <person name="Grabherr M."/>
            <person name="Kleber M."/>
            <person name="Mauceli E."/>
            <person name="MacCallum I."/>
        </authorList>
    </citation>
    <scope>NUCLEOTIDE SEQUENCE [LARGE SCALE GENOMIC DNA]</scope>
    <source>
        <strain evidence="3 4">TSC#14021-0224.01</strain>
    </source>
</reference>
<feature type="region of interest" description="Disordered" evidence="2">
    <location>
        <begin position="500"/>
        <end position="535"/>
    </location>
</feature>
<evidence type="ECO:0000256" key="1">
    <source>
        <dbReference type="SAM" id="Coils"/>
    </source>
</evidence>
<feature type="region of interest" description="Disordered" evidence="2">
    <location>
        <begin position="213"/>
        <end position="253"/>
    </location>
</feature>
<gene>
    <name evidence="3" type="primary">Dere\GG15552</name>
    <name evidence="3" type="synonym">dere_GLEANR_15618</name>
    <name evidence="3" type="synonym">GG15552</name>
    <name evidence="3" type="ORF">Dere_GG15552</name>
</gene>
<feature type="coiled-coil region" evidence="1">
    <location>
        <begin position="78"/>
        <end position="118"/>
    </location>
</feature>
<evidence type="ECO:0000313" key="4">
    <source>
        <dbReference type="Proteomes" id="UP000008711"/>
    </source>
</evidence>
<keyword evidence="1" id="KW-0175">Coiled coil</keyword>
<organism evidence="3 4">
    <name type="scientific">Drosophila erecta</name>
    <name type="common">Fruit fly</name>
    <dbReference type="NCBI Taxonomy" id="7220"/>
    <lineage>
        <taxon>Eukaryota</taxon>
        <taxon>Metazoa</taxon>
        <taxon>Ecdysozoa</taxon>
        <taxon>Arthropoda</taxon>
        <taxon>Hexapoda</taxon>
        <taxon>Insecta</taxon>
        <taxon>Pterygota</taxon>
        <taxon>Neoptera</taxon>
        <taxon>Endopterygota</taxon>
        <taxon>Diptera</taxon>
        <taxon>Brachycera</taxon>
        <taxon>Muscomorpha</taxon>
        <taxon>Ephydroidea</taxon>
        <taxon>Drosophilidae</taxon>
        <taxon>Drosophila</taxon>
        <taxon>Sophophora</taxon>
    </lineage>
</organism>
<dbReference type="Proteomes" id="UP000008711">
    <property type="component" value="Unassembled WGS sequence"/>
</dbReference>
<dbReference type="OrthoDB" id="331765at2759"/>
<reference evidence="3 4" key="2">
    <citation type="journal article" date="2008" name="Bioinformatics">
        <title>Assembly reconciliation.</title>
        <authorList>
            <person name="Zimin A.V."/>
            <person name="Smith D.R."/>
            <person name="Sutton G."/>
            <person name="Yorke J.A."/>
        </authorList>
    </citation>
    <scope>NUCLEOTIDE SEQUENCE [LARGE SCALE GENOMIC DNA]</scope>
    <source>
        <strain evidence="3 4">TSC#14021-0224.01</strain>
    </source>
</reference>
<dbReference type="EMBL" id="CH954178">
    <property type="protein sequence ID" value="EDV51510.1"/>
    <property type="molecule type" value="Genomic_DNA"/>
</dbReference>
<accession>B3NH53</accession>
<dbReference type="KEGG" id="der:6544761"/>
<dbReference type="HOGENOM" id="CLU_483380_0_0_1"/>
<feature type="compositionally biased region" description="Basic and acidic residues" evidence="2">
    <location>
        <begin position="326"/>
        <end position="359"/>
    </location>
</feature>
<protein>
    <recommendedName>
        <fullName evidence="5">Trichohyalin-plectin-homology domain-containing protein</fullName>
    </recommendedName>
</protein>
<dbReference type="OMA" id="CWLPQER"/>
<dbReference type="AlphaFoldDB" id="B3NH53"/>
<feature type="compositionally biased region" description="Basic and acidic residues" evidence="2">
    <location>
        <begin position="372"/>
        <end position="384"/>
    </location>
</feature>
<dbReference type="eggNOG" id="ENOG502T91K">
    <property type="taxonomic scope" value="Eukaryota"/>
</dbReference>
<sequence length="567" mass="68024">MQYCWLPQERREPIFREKPPVVISNKRFQRIRAHATQAAKQEQLHQRQLREEADEKLRIGGEELLRKFAGRNLCITREEECARELKQLQAEQLEAKRLAEEESKAARLEHQKTRKKRIEAAQKLLEQLRPGPRELQCARLQSEVMRSVNVQREVQAEFARVNQQQKELDRKIFQEQVIRGFEEAQQRHKEQCQQLSEHKKELLHLIAERERERQATKAKELEEALKERERNERMMKDQRAKEQELQAAKQRQKKDEALASLVMSEQRQKRLQMLEEMEQVRCDIHNKAKGHLEQLKRNRAEERVQQRIRRNEKLARELAPRLHYSAREDEERHKRQLEEMRKVHSAEQAKWRKSKEQGKNARLAVQREEEELARQSRQKAEEDRRVAEELRLQNDLTNVQFKQQQREEHLQRIRKLRQDLDEQVKERTEEETRPGTNYNREAQLEELREDAFFFDYARQLMDEAQAKGCPLKPFIRAVGQYKNDNRIGAEIRIPRHMVTRLPMGRRAQGDSQAEGMERSSHKQEPNSEELGKEEKILRQKIQENLKKIEALVLHEGKEKDDQKNSKK</sequence>